<proteinExistence type="predicted"/>
<organism evidence="2 3">
    <name type="scientific">Aspergillus homomorphus (strain CBS 101889)</name>
    <dbReference type="NCBI Taxonomy" id="1450537"/>
    <lineage>
        <taxon>Eukaryota</taxon>
        <taxon>Fungi</taxon>
        <taxon>Dikarya</taxon>
        <taxon>Ascomycota</taxon>
        <taxon>Pezizomycotina</taxon>
        <taxon>Eurotiomycetes</taxon>
        <taxon>Eurotiomycetidae</taxon>
        <taxon>Eurotiales</taxon>
        <taxon>Aspergillaceae</taxon>
        <taxon>Aspergillus</taxon>
        <taxon>Aspergillus subgen. Circumdati</taxon>
    </lineage>
</organism>
<dbReference type="Proteomes" id="UP000248961">
    <property type="component" value="Unassembled WGS sequence"/>
</dbReference>
<feature type="region of interest" description="Disordered" evidence="1">
    <location>
        <begin position="72"/>
        <end position="106"/>
    </location>
</feature>
<dbReference type="GeneID" id="37195142"/>
<accession>A0A395HME7</accession>
<gene>
    <name evidence="2" type="ORF">BO97DRAFT_251610</name>
</gene>
<keyword evidence="3" id="KW-1185">Reference proteome</keyword>
<evidence type="ECO:0000256" key="1">
    <source>
        <dbReference type="SAM" id="MobiDB-lite"/>
    </source>
</evidence>
<dbReference type="EMBL" id="KZ824332">
    <property type="protein sequence ID" value="RAL07444.1"/>
    <property type="molecule type" value="Genomic_DNA"/>
</dbReference>
<dbReference type="RefSeq" id="XP_025546598.1">
    <property type="nucleotide sequence ID" value="XM_025690853.1"/>
</dbReference>
<protein>
    <submittedName>
        <fullName evidence="2">Uncharacterized protein</fullName>
    </submittedName>
</protein>
<dbReference type="VEuPathDB" id="FungiDB:BO97DRAFT_251610"/>
<reference evidence="2 3" key="1">
    <citation type="submission" date="2018-02" db="EMBL/GenBank/DDBJ databases">
        <title>The genomes of Aspergillus section Nigri reveals drivers in fungal speciation.</title>
        <authorList>
            <consortium name="DOE Joint Genome Institute"/>
            <person name="Vesth T.C."/>
            <person name="Nybo J."/>
            <person name="Theobald S."/>
            <person name="Brandl J."/>
            <person name="Frisvad J.C."/>
            <person name="Nielsen K.F."/>
            <person name="Lyhne E.K."/>
            <person name="Kogle M.E."/>
            <person name="Kuo A."/>
            <person name="Riley R."/>
            <person name="Clum A."/>
            <person name="Nolan M."/>
            <person name="Lipzen A."/>
            <person name="Salamov A."/>
            <person name="Henrissat B."/>
            <person name="Wiebenga A."/>
            <person name="De vries R.P."/>
            <person name="Grigoriev I.V."/>
            <person name="Mortensen U.H."/>
            <person name="Andersen M.R."/>
            <person name="Baker S.E."/>
        </authorList>
    </citation>
    <scope>NUCLEOTIDE SEQUENCE [LARGE SCALE GENOMIC DNA]</scope>
    <source>
        <strain evidence="2 3">CBS 101889</strain>
    </source>
</reference>
<name>A0A395HME7_ASPHC</name>
<dbReference type="AlphaFoldDB" id="A0A395HME7"/>
<evidence type="ECO:0000313" key="3">
    <source>
        <dbReference type="Proteomes" id="UP000248961"/>
    </source>
</evidence>
<feature type="compositionally biased region" description="Polar residues" evidence="1">
    <location>
        <begin position="72"/>
        <end position="83"/>
    </location>
</feature>
<sequence>MSVAVLISTLGIMGADGSRIKVNVSSSDPHSPVSLFYLPISDTRSTKRKRRCMGASLWKTHKGKDSTYCIMSTDNRSARSTSTENKHKPQETSNGSVQAERVKRDD</sequence>
<evidence type="ECO:0000313" key="2">
    <source>
        <dbReference type="EMBL" id="RAL07444.1"/>
    </source>
</evidence>